<accession>A0A6A6C0W6</accession>
<dbReference type="AlphaFoldDB" id="A0A6A6C0W6"/>
<gene>
    <name evidence="3" type="ORF">M409DRAFT_29124</name>
</gene>
<protein>
    <recommendedName>
        <fullName evidence="2">Methyltransferase domain-containing protein</fullName>
    </recommendedName>
</protein>
<feature type="region of interest" description="Disordered" evidence="1">
    <location>
        <begin position="1"/>
        <end position="20"/>
    </location>
</feature>
<dbReference type="SUPFAM" id="SSF53335">
    <property type="entry name" value="S-adenosyl-L-methionine-dependent methyltransferases"/>
    <property type="match status" value="1"/>
</dbReference>
<dbReference type="CDD" id="cd02440">
    <property type="entry name" value="AdoMet_MTases"/>
    <property type="match status" value="1"/>
</dbReference>
<evidence type="ECO:0000313" key="3">
    <source>
        <dbReference type="EMBL" id="KAF2160503.1"/>
    </source>
</evidence>
<organism evidence="3 4">
    <name type="scientific">Zasmidium cellare ATCC 36951</name>
    <dbReference type="NCBI Taxonomy" id="1080233"/>
    <lineage>
        <taxon>Eukaryota</taxon>
        <taxon>Fungi</taxon>
        <taxon>Dikarya</taxon>
        <taxon>Ascomycota</taxon>
        <taxon>Pezizomycotina</taxon>
        <taxon>Dothideomycetes</taxon>
        <taxon>Dothideomycetidae</taxon>
        <taxon>Mycosphaerellales</taxon>
        <taxon>Mycosphaerellaceae</taxon>
        <taxon>Zasmidium</taxon>
    </lineage>
</organism>
<name>A0A6A6C0W6_ZASCE</name>
<dbReference type="Proteomes" id="UP000799537">
    <property type="component" value="Unassembled WGS sequence"/>
</dbReference>
<reference evidence="3" key="1">
    <citation type="journal article" date="2020" name="Stud. Mycol.">
        <title>101 Dothideomycetes genomes: a test case for predicting lifestyles and emergence of pathogens.</title>
        <authorList>
            <person name="Haridas S."/>
            <person name="Albert R."/>
            <person name="Binder M."/>
            <person name="Bloem J."/>
            <person name="Labutti K."/>
            <person name="Salamov A."/>
            <person name="Andreopoulos B."/>
            <person name="Baker S."/>
            <person name="Barry K."/>
            <person name="Bills G."/>
            <person name="Bluhm B."/>
            <person name="Cannon C."/>
            <person name="Castanera R."/>
            <person name="Culley D."/>
            <person name="Daum C."/>
            <person name="Ezra D."/>
            <person name="Gonzalez J."/>
            <person name="Henrissat B."/>
            <person name="Kuo A."/>
            <person name="Liang C."/>
            <person name="Lipzen A."/>
            <person name="Lutzoni F."/>
            <person name="Magnuson J."/>
            <person name="Mondo S."/>
            <person name="Nolan M."/>
            <person name="Ohm R."/>
            <person name="Pangilinan J."/>
            <person name="Park H.-J."/>
            <person name="Ramirez L."/>
            <person name="Alfaro M."/>
            <person name="Sun H."/>
            <person name="Tritt A."/>
            <person name="Yoshinaga Y."/>
            <person name="Zwiers L.-H."/>
            <person name="Turgeon B."/>
            <person name="Goodwin S."/>
            <person name="Spatafora J."/>
            <person name="Crous P."/>
            <person name="Grigoriev I."/>
        </authorList>
    </citation>
    <scope>NUCLEOTIDE SEQUENCE</scope>
    <source>
        <strain evidence="3">ATCC 36951</strain>
    </source>
</reference>
<dbReference type="EMBL" id="ML993626">
    <property type="protein sequence ID" value="KAF2160503.1"/>
    <property type="molecule type" value="Genomic_DNA"/>
</dbReference>
<dbReference type="GO" id="GO:0008168">
    <property type="term" value="F:methyltransferase activity"/>
    <property type="evidence" value="ECO:0007669"/>
    <property type="project" value="TreeGrafter"/>
</dbReference>
<feature type="domain" description="Methyltransferase" evidence="2">
    <location>
        <begin position="48"/>
        <end position="144"/>
    </location>
</feature>
<sequence>MAEIQNGQHEYNGPHSSEENTRLDFQHNALRTVMGNKTLHATLPSPPTKILDIGCGTGVVTLELAEKFPSAEIIAIDIIKPIHPIEKLKNVRFLQGKFADFIADGTLQPASFDYIFSRLLILGITDWKAQTSRVFNLLRPGTGIYEAQDLSWNIFDKEGQVVFDQFPIFVLMVENAAAKGLDTFCGDHHPKYLGDAGFEDVQHESFPWTLQYWPERPETYALSYMFQEGGSKAFRMTVLDKLLGESGRYTSEQMETYKAGFEKMAQDFPEGTHQPFSVTWGRKPA</sequence>
<dbReference type="InterPro" id="IPR029063">
    <property type="entry name" value="SAM-dependent_MTases_sf"/>
</dbReference>
<keyword evidence="4" id="KW-1185">Reference proteome</keyword>
<dbReference type="Gene3D" id="3.40.50.150">
    <property type="entry name" value="Vaccinia Virus protein VP39"/>
    <property type="match status" value="1"/>
</dbReference>
<dbReference type="RefSeq" id="XP_033661392.1">
    <property type="nucleotide sequence ID" value="XM_033809320.1"/>
</dbReference>
<dbReference type="PANTHER" id="PTHR43591:SF24">
    <property type="entry name" value="2-METHOXY-6-POLYPRENYL-1,4-BENZOQUINOL METHYLASE, MITOCHONDRIAL"/>
    <property type="match status" value="1"/>
</dbReference>
<dbReference type="Pfam" id="PF13847">
    <property type="entry name" value="Methyltransf_31"/>
    <property type="match status" value="1"/>
</dbReference>
<dbReference type="PANTHER" id="PTHR43591">
    <property type="entry name" value="METHYLTRANSFERASE"/>
    <property type="match status" value="1"/>
</dbReference>
<dbReference type="InterPro" id="IPR025714">
    <property type="entry name" value="Methyltranfer_dom"/>
</dbReference>
<dbReference type="GeneID" id="54562592"/>
<evidence type="ECO:0000259" key="2">
    <source>
        <dbReference type="Pfam" id="PF13847"/>
    </source>
</evidence>
<evidence type="ECO:0000256" key="1">
    <source>
        <dbReference type="SAM" id="MobiDB-lite"/>
    </source>
</evidence>
<proteinExistence type="predicted"/>
<dbReference type="OrthoDB" id="10017101at2759"/>
<evidence type="ECO:0000313" key="4">
    <source>
        <dbReference type="Proteomes" id="UP000799537"/>
    </source>
</evidence>